<dbReference type="Proteomes" id="UP000002009">
    <property type="component" value="Chromosome 12"/>
</dbReference>
<dbReference type="RefSeq" id="XP_002509035.1">
    <property type="nucleotide sequence ID" value="XM_002508989.1"/>
</dbReference>
<feature type="region of interest" description="Disordered" evidence="1">
    <location>
        <begin position="38"/>
        <end position="64"/>
    </location>
</feature>
<organism evidence="2 3">
    <name type="scientific">Micromonas commoda (strain RCC299 / NOUM17 / CCMP2709)</name>
    <name type="common">Picoplanktonic green alga</name>
    <dbReference type="NCBI Taxonomy" id="296587"/>
    <lineage>
        <taxon>Eukaryota</taxon>
        <taxon>Viridiplantae</taxon>
        <taxon>Chlorophyta</taxon>
        <taxon>Mamiellophyceae</taxon>
        <taxon>Mamiellales</taxon>
        <taxon>Mamiellaceae</taxon>
        <taxon>Micromonas</taxon>
    </lineage>
</organism>
<accession>C1FJ51</accession>
<evidence type="ECO:0000313" key="3">
    <source>
        <dbReference type="Proteomes" id="UP000002009"/>
    </source>
</evidence>
<dbReference type="AlphaFoldDB" id="C1FJ51"/>
<proteinExistence type="predicted"/>
<evidence type="ECO:0000256" key="1">
    <source>
        <dbReference type="SAM" id="MobiDB-lite"/>
    </source>
</evidence>
<feature type="compositionally biased region" description="Basic and acidic residues" evidence="1">
    <location>
        <begin position="1"/>
        <end position="20"/>
    </location>
</feature>
<protein>
    <submittedName>
        <fullName evidence="2">Uncharacterized protein</fullName>
    </submittedName>
</protein>
<name>C1FJ51_MICCC</name>
<dbReference type="GeneID" id="8248158"/>
<dbReference type="InParanoid" id="C1FJ51"/>
<feature type="region of interest" description="Disordered" evidence="1">
    <location>
        <begin position="1"/>
        <end position="25"/>
    </location>
</feature>
<sequence>MGAGEERDKYNSQAKEDDARQYGVWGVDGIRQRSASFAKMEEDWEQTVRASPQRPSQSKHDRDRDVVDIRHLGGADAQVAKRSDRFWKREWFHDPARDGTRMGYHADGIRQKSASFAAMTADWEDAVSQVWINAGATEVATQRLLILGAKWQKGALGEIYRDPEAVSVMVRSLESLLPGANPAAVFHGCPEAALVCVDRNALSAQLVALRTGVGIARFDLARVVTHSPSLLLVRDAERECAESAAALRATFLGTLLGDEGVAAAIEVCPALLEAPAEDVVGAFEGFRDDVGEKLANVGGASFRLALDRHDAGAGCVGPSSVGGLIGEMADGDKKEAARETGMRHAVDYAGRVAEPYLRRAKVAREKARPR</sequence>
<evidence type="ECO:0000313" key="2">
    <source>
        <dbReference type="EMBL" id="ACO70293.1"/>
    </source>
</evidence>
<reference evidence="2 3" key="1">
    <citation type="journal article" date="2009" name="Science">
        <title>Green evolution and dynamic adaptations revealed by genomes of the marine picoeukaryotes Micromonas.</title>
        <authorList>
            <person name="Worden A.Z."/>
            <person name="Lee J.H."/>
            <person name="Mock T."/>
            <person name="Rouze P."/>
            <person name="Simmons M.P."/>
            <person name="Aerts A.L."/>
            <person name="Allen A.E."/>
            <person name="Cuvelier M.L."/>
            <person name="Derelle E."/>
            <person name="Everett M.V."/>
            <person name="Foulon E."/>
            <person name="Grimwood J."/>
            <person name="Gundlach H."/>
            <person name="Henrissat B."/>
            <person name="Napoli C."/>
            <person name="McDonald S.M."/>
            <person name="Parker M.S."/>
            <person name="Rombauts S."/>
            <person name="Salamov A."/>
            <person name="Von Dassow P."/>
            <person name="Badger J.H."/>
            <person name="Coutinho P.M."/>
            <person name="Demir E."/>
            <person name="Dubchak I."/>
            <person name="Gentemann C."/>
            <person name="Eikrem W."/>
            <person name="Gready J.E."/>
            <person name="John U."/>
            <person name="Lanier W."/>
            <person name="Lindquist E.A."/>
            <person name="Lucas S."/>
            <person name="Mayer K.F."/>
            <person name="Moreau H."/>
            <person name="Not F."/>
            <person name="Otillar R."/>
            <person name="Panaud O."/>
            <person name="Pangilinan J."/>
            <person name="Paulsen I."/>
            <person name="Piegu B."/>
            <person name="Poliakov A."/>
            <person name="Robbens S."/>
            <person name="Schmutz J."/>
            <person name="Toulza E."/>
            <person name="Wyss T."/>
            <person name="Zelensky A."/>
            <person name="Zhou K."/>
            <person name="Armbrust E.V."/>
            <person name="Bhattacharya D."/>
            <person name="Goodenough U.W."/>
            <person name="Van de Peer Y."/>
            <person name="Grigoriev I.V."/>
        </authorList>
    </citation>
    <scope>NUCLEOTIDE SEQUENCE [LARGE SCALE GENOMIC DNA]</scope>
    <source>
        <strain evidence="3">RCC299 / NOUM17</strain>
    </source>
</reference>
<dbReference type="KEGG" id="mis:MICPUN_103468"/>
<gene>
    <name evidence="2" type="ORF">MICPUN_103468</name>
</gene>
<dbReference type="EMBL" id="CP001577">
    <property type="protein sequence ID" value="ACO70293.1"/>
    <property type="molecule type" value="Genomic_DNA"/>
</dbReference>
<keyword evidence="3" id="KW-1185">Reference proteome</keyword>